<dbReference type="AlphaFoldDB" id="A0A2M4CCJ0"/>
<accession>A0A2M4CCJ0</accession>
<reference evidence="1" key="1">
    <citation type="submission" date="2018-01" db="EMBL/GenBank/DDBJ databases">
        <title>An insight into the sialome of Amazonian anophelines.</title>
        <authorList>
            <person name="Ribeiro J.M."/>
            <person name="Scarpassa V."/>
            <person name="Calvo E."/>
        </authorList>
    </citation>
    <scope>NUCLEOTIDE SEQUENCE</scope>
    <source>
        <tissue evidence="1">Salivary glands</tissue>
    </source>
</reference>
<evidence type="ECO:0000313" key="1">
    <source>
        <dbReference type="EMBL" id="MBW63034.1"/>
    </source>
</evidence>
<dbReference type="EMBL" id="GGFJ01013893">
    <property type="protein sequence ID" value="MBW63034.1"/>
    <property type="molecule type" value="Transcribed_RNA"/>
</dbReference>
<sequence>MMGLLGGGLWRTSLHRLLLQLQPSTAFAVAWRMSATFIATTTVRTEREMDYRCCNAAFKCTKTRLNGALVFESAPK</sequence>
<organism evidence="1">
    <name type="scientific">Anopheles marajoara</name>
    <dbReference type="NCBI Taxonomy" id="58244"/>
    <lineage>
        <taxon>Eukaryota</taxon>
        <taxon>Metazoa</taxon>
        <taxon>Ecdysozoa</taxon>
        <taxon>Arthropoda</taxon>
        <taxon>Hexapoda</taxon>
        <taxon>Insecta</taxon>
        <taxon>Pterygota</taxon>
        <taxon>Neoptera</taxon>
        <taxon>Endopterygota</taxon>
        <taxon>Diptera</taxon>
        <taxon>Nematocera</taxon>
        <taxon>Culicoidea</taxon>
        <taxon>Culicidae</taxon>
        <taxon>Anophelinae</taxon>
        <taxon>Anopheles</taxon>
    </lineage>
</organism>
<name>A0A2M4CCJ0_9DIPT</name>
<protein>
    <submittedName>
        <fullName evidence="1">Putative secreted protein</fullName>
    </submittedName>
</protein>
<proteinExistence type="predicted"/>